<evidence type="ECO:0000256" key="5">
    <source>
        <dbReference type="ARBA" id="ARBA00037508"/>
    </source>
</evidence>
<evidence type="ECO:0000256" key="6">
    <source>
        <dbReference type="ARBA" id="ARBA00038212"/>
    </source>
</evidence>
<dbReference type="NCBIfam" id="NF005066">
    <property type="entry name" value="PRK06483.1"/>
    <property type="match status" value="1"/>
</dbReference>
<organism evidence="12 13">
    <name type="scientific">Pseudoalteromonas piratica</name>
    <dbReference type="NCBI Taxonomy" id="1348114"/>
    <lineage>
        <taxon>Bacteria</taxon>
        <taxon>Pseudomonadati</taxon>
        <taxon>Pseudomonadota</taxon>
        <taxon>Gammaproteobacteria</taxon>
        <taxon>Alteromonadales</taxon>
        <taxon>Pseudoalteromonadaceae</taxon>
        <taxon>Pseudoalteromonas</taxon>
    </lineage>
</organism>
<evidence type="ECO:0000256" key="10">
    <source>
        <dbReference type="ARBA" id="ARBA00048873"/>
    </source>
</evidence>
<dbReference type="Proteomes" id="UP000030341">
    <property type="component" value="Chromosome 1"/>
</dbReference>
<dbReference type="PANTHER" id="PTHR43639:SF6">
    <property type="entry name" value="DIHYDROMONAPTERIN REDUCTASE"/>
    <property type="match status" value="1"/>
</dbReference>
<dbReference type="HOGENOM" id="CLU_010194_1_3_6"/>
<dbReference type="SUPFAM" id="SSF51735">
    <property type="entry name" value="NAD(P)-binding Rossmann-fold domains"/>
    <property type="match status" value="1"/>
</dbReference>
<keyword evidence="4" id="KW-0560">Oxidoreductase</keyword>
<accession>A0A0A7ECB5</accession>
<keyword evidence="3" id="KW-0521">NADP</keyword>
<evidence type="ECO:0000256" key="1">
    <source>
        <dbReference type="ARBA" id="ARBA00012856"/>
    </source>
</evidence>
<evidence type="ECO:0000313" key="13">
    <source>
        <dbReference type="Proteomes" id="UP000030341"/>
    </source>
</evidence>
<keyword evidence="2" id="KW-0554">One-carbon metabolism</keyword>
<comment type="catalytic activity">
    <reaction evidence="10">
        <text>(6S)-5,6,7,8-tetrahydrofolate + NADP(+) = 7,8-dihydrofolate + NADPH + H(+)</text>
        <dbReference type="Rhea" id="RHEA:15009"/>
        <dbReference type="ChEBI" id="CHEBI:15378"/>
        <dbReference type="ChEBI" id="CHEBI:57451"/>
        <dbReference type="ChEBI" id="CHEBI:57453"/>
        <dbReference type="ChEBI" id="CHEBI:57783"/>
        <dbReference type="ChEBI" id="CHEBI:58349"/>
        <dbReference type="EC" id="1.5.1.3"/>
    </reaction>
</comment>
<evidence type="ECO:0000313" key="12">
    <source>
        <dbReference type="EMBL" id="AIY64229.1"/>
    </source>
</evidence>
<dbReference type="STRING" id="1348114.OM33_02965"/>
<dbReference type="EC" id="1.5.1.3" evidence="1"/>
<comment type="catalytic activity">
    <reaction evidence="11">
        <text>7,8-dihydromonapterin + NADPH + H(+) = 5,6,7,8-tetrahydromonapterin + NADP(+)</text>
        <dbReference type="Rhea" id="RHEA:34847"/>
        <dbReference type="ChEBI" id="CHEBI:15378"/>
        <dbReference type="ChEBI" id="CHEBI:57783"/>
        <dbReference type="ChEBI" id="CHEBI:58349"/>
        <dbReference type="ChEBI" id="CHEBI:71175"/>
        <dbReference type="ChEBI" id="CHEBI:71177"/>
        <dbReference type="EC" id="1.5.1.50"/>
    </reaction>
</comment>
<dbReference type="AlphaFoldDB" id="A0A0A7ECB5"/>
<proteinExistence type="inferred from homology"/>
<dbReference type="InterPro" id="IPR020904">
    <property type="entry name" value="Sc_DH/Rdtase_CS"/>
</dbReference>
<evidence type="ECO:0000256" key="11">
    <source>
        <dbReference type="ARBA" id="ARBA00049376"/>
    </source>
</evidence>
<dbReference type="RefSeq" id="WP_038638578.1">
    <property type="nucleotide sequence ID" value="NZ_CP009888.1"/>
</dbReference>
<evidence type="ECO:0000256" key="8">
    <source>
        <dbReference type="ARBA" id="ARBA00039631"/>
    </source>
</evidence>
<dbReference type="InterPro" id="IPR036291">
    <property type="entry name" value="NAD(P)-bd_dom_sf"/>
</dbReference>
<dbReference type="GO" id="GO:0004146">
    <property type="term" value="F:dihydrofolate reductase activity"/>
    <property type="evidence" value="ECO:0007669"/>
    <property type="project" value="UniProtKB-EC"/>
</dbReference>
<evidence type="ECO:0000256" key="3">
    <source>
        <dbReference type="ARBA" id="ARBA00022857"/>
    </source>
</evidence>
<dbReference type="EMBL" id="CP009888">
    <property type="protein sequence ID" value="AIY64229.1"/>
    <property type="molecule type" value="Genomic_DNA"/>
</dbReference>
<evidence type="ECO:0000256" key="4">
    <source>
        <dbReference type="ARBA" id="ARBA00023002"/>
    </source>
</evidence>
<dbReference type="GO" id="GO:0006730">
    <property type="term" value="P:one-carbon metabolic process"/>
    <property type="evidence" value="ECO:0007669"/>
    <property type="project" value="UniProtKB-KW"/>
</dbReference>
<evidence type="ECO:0000256" key="2">
    <source>
        <dbReference type="ARBA" id="ARBA00022563"/>
    </source>
</evidence>
<dbReference type="EC" id="1.5.1.50" evidence="7"/>
<reference evidence="12 13" key="1">
    <citation type="submission" date="2014-11" db="EMBL/GenBank/DDBJ databases">
        <title>Complete Genome Sequence of Pseudoalteromonas sp. Strain OCN003 Isolated from Kaneohe Bay, Oahu, Hawaii.</title>
        <authorList>
            <person name="Beurmann S."/>
            <person name="Videau P."/>
            <person name="Ushijima B."/>
            <person name="Smith A.M."/>
            <person name="Aeby G.S."/>
            <person name="Callahan S.M."/>
            <person name="Belcaid M."/>
        </authorList>
    </citation>
    <scope>NUCLEOTIDE SEQUENCE [LARGE SCALE GENOMIC DNA]</scope>
    <source>
        <strain evidence="12 13">OCN003</strain>
    </source>
</reference>
<dbReference type="Gene3D" id="3.40.50.720">
    <property type="entry name" value="NAD(P)-binding Rossmann-like Domain"/>
    <property type="match status" value="1"/>
</dbReference>
<dbReference type="KEGG" id="pseo:OM33_02965"/>
<gene>
    <name evidence="12" type="ORF">OM33_02965</name>
</gene>
<comment type="function">
    <text evidence="5">Catalyzes the reduction of dihydromonapterin to tetrahydromonapterin. Also has lower activity with dihydrofolate.</text>
</comment>
<dbReference type="OrthoDB" id="9793499at2"/>
<dbReference type="eggNOG" id="COG1028">
    <property type="taxonomic scope" value="Bacteria"/>
</dbReference>
<protein>
    <recommendedName>
        <fullName evidence="8">Dihydromonapterin reductase</fullName>
        <ecNumber evidence="1">1.5.1.3</ecNumber>
        <ecNumber evidence="7">1.5.1.50</ecNumber>
    </recommendedName>
    <alternativeName>
        <fullName evidence="9">Dihydrofolate reductase</fullName>
    </alternativeName>
</protein>
<name>A0A0A7ECB5_9GAMM</name>
<dbReference type="PROSITE" id="PS00061">
    <property type="entry name" value="ADH_SHORT"/>
    <property type="match status" value="1"/>
</dbReference>
<evidence type="ECO:0000256" key="9">
    <source>
        <dbReference type="ARBA" id="ARBA00042299"/>
    </source>
</evidence>
<keyword evidence="13" id="KW-1185">Reference proteome</keyword>
<dbReference type="PRINTS" id="PR00081">
    <property type="entry name" value="GDHRDH"/>
</dbReference>
<dbReference type="Pfam" id="PF13561">
    <property type="entry name" value="adh_short_C2"/>
    <property type="match status" value="1"/>
</dbReference>
<dbReference type="InterPro" id="IPR002347">
    <property type="entry name" value="SDR_fam"/>
</dbReference>
<comment type="similarity">
    <text evidence="6">Belongs to the short-chain dehydrogenases/reductases (SDR) family. FolM subfamily.</text>
</comment>
<sequence>MATILITGAAQRIGLDIAKHFIEKGFQLIITYRTKHDSVAELAELGAICLQCDFEEPGAVDSLVERVKAHTSELRAIIHNASSWDCESKNPDFNGLFDSMMNIHAKVPYLLNLALTPLLQNTNAEHSDIIHVTDYVVEKGSPKHIAYAASKAALDNLTRSFAAKLAPKVKVNSIAPSLIIFNDHDDEAYRVKTLKKSIMALEPGTAEVVNGVEMILNSNYMTGRTLQLDGGRHLK</sequence>
<dbReference type="PANTHER" id="PTHR43639">
    <property type="entry name" value="OXIDOREDUCTASE, SHORT-CHAIN DEHYDROGENASE/REDUCTASE FAMILY (AFU_ORTHOLOGUE AFUA_5G02870)"/>
    <property type="match status" value="1"/>
</dbReference>
<evidence type="ECO:0000256" key="7">
    <source>
        <dbReference type="ARBA" id="ARBA00039145"/>
    </source>
</evidence>